<gene>
    <name evidence="2" type="ORF">GWK16_09710</name>
</gene>
<keyword evidence="1" id="KW-0472">Membrane</keyword>
<accession>A0A848EBV2</accession>
<dbReference type="AlphaFoldDB" id="A0A848EBV2"/>
<comment type="caution">
    <text evidence="2">The sequence shown here is derived from an EMBL/GenBank/DDBJ whole genome shotgun (WGS) entry which is preliminary data.</text>
</comment>
<proteinExistence type="predicted"/>
<dbReference type="Proteomes" id="UP000548582">
    <property type="component" value="Unassembled WGS sequence"/>
</dbReference>
<keyword evidence="1" id="KW-0812">Transmembrane</keyword>
<feature type="transmembrane region" description="Helical" evidence="1">
    <location>
        <begin position="14"/>
        <end position="33"/>
    </location>
</feature>
<protein>
    <submittedName>
        <fullName evidence="2">Uncharacterized protein</fullName>
    </submittedName>
</protein>
<evidence type="ECO:0000313" key="3">
    <source>
        <dbReference type="Proteomes" id="UP000548582"/>
    </source>
</evidence>
<keyword evidence="1" id="KW-1133">Transmembrane helix</keyword>
<keyword evidence="3" id="KW-1185">Reference proteome</keyword>
<dbReference type="EMBL" id="JABBKX010000002">
    <property type="protein sequence ID" value="NMJ41516.1"/>
    <property type="molecule type" value="Genomic_DNA"/>
</dbReference>
<evidence type="ECO:0000313" key="2">
    <source>
        <dbReference type="EMBL" id="NMJ41516.1"/>
    </source>
</evidence>
<organism evidence="2 3">
    <name type="scientific">Neoroseomonas marina</name>
    <dbReference type="NCBI Taxonomy" id="1232220"/>
    <lineage>
        <taxon>Bacteria</taxon>
        <taxon>Pseudomonadati</taxon>
        <taxon>Pseudomonadota</taxon>
        <taxon>Alphaproteobacteria</taxon>
        <taxon>Acetobacterales</taxon>
        <taxon>Acetobacteraceae</taxon>
        <taxon>Neoroseomonas</taxon>
    </lineage>
</organism>
<dbReference type="RefSeq" id="WP_170053703.1">
    <property type="nucleotide sequence ID" value="NZ_JABBKX010000002.1"/>
</dbReference>
<name>A0A848EBV2_9PROT</name>
<reference evidence="2 3" key="1">
    <citation type="submission" date="2020-03" db="EMBL/GenBank/DDBJ databases">
        <authorList>
            <person name="Sun Q."/>
        </authorList>
    </citation>
    <scope>NUCLEOTIDE SEQUENCE [LARGE SCALE GENOMIC DNA]</scope>
    <source>
        <strain evidence="2 3">JC162</strain>
    </source>
</reference>
<sequence>MSSLLFVPVLETGAIAWLAGFLAAVGGGALHILMPPRDPAVAEALLAATVHP</sequence>
<evidence type="ECO:0000256" key="1">
    <source>
        <dbReference type="SAM" id="Phobius"/>
    </source>
</evidence>